<dbReference type="Proteomes" id="UP000582659">
    <property type="component" value="Unassembled WGS sequence"/>
</dbReference>
<protein>
    <submittedName>
        <fullName evidence="1">(pine wood nematode) hypothetical protein</fullName>
    </submittedName>
</protein>
<gene>
    <name evidence="1" type="ORF">BXYJ_LOCUS2089</name>
</gene>
<dbReference type="Proteomes" id="UP000659654">
    <property type="component" value="Unassembled WGS sequence"/>
</dbReference>
<dbReference type="WBParaSite" id="BXY_0212500.1">
    <property type="protein sequence ID" value="BXY_0212500.1"/>
    <property type="gene ID" value="BXY_0212500"/>
</dbReference>
<evidence type="ECO:0000313" key="3">
    <source>
        <dbReference type="Proteomes" id="UP000095284"/>
    </source>
</evidence>
<evidence type="ECO:0000313" key="5">
    <source>
        <dbReference type="WBParaSite" id="BXY_0212500.1"/>
    </source>
</evidence>
<reference evidence="2" key="2">
    <citation type="submission" date="2020-08" db="EMBL/GenBank/DDBJ databases">
        <authorList>
            <person name="Kikuchi T."/>
        </authorList>
    </citation>
    <scope>NUCLEOTIDE SEQUENCE</scope>
    <source>
        <strain evidence="1">Ka4C1</strain>
    </source>
</reference>
<organism evidence="3 5">
    <name type="scientific">Bursaphelenchus xylophilus</name>
    <name type="common">Pinewood nematode worm</name>
    <name type="synonym">Aphelenchoides xylophilus</name>
    <dbReference type="NCBI Taxonomy" id="6326"/>
    <lineage>
        <taxon>Eukaryota</taxon>
        <taxon>Metazoa</taxon>
        <taxon>Ecdysozoa</taxon>
        <taxon>Nematoda</taxon>
        <taxon>Chromadorea</taxon>
        <taxon>Rhabditida</taxon>
        <taxon>Tylenchina</taxon>
        <taxon>Tylenchomorpha</taxon>
        <taxon>Aphelenchoidea</taxon>
        <taxon>Aphelenchoididae</taxon>
        <taxon>Bursaphelenchus</taxon>
    </lineage>
</organism>
<accession>A0A1I7RN39</accession>
<dbReference type="EMBL" id="CAJFCV020000001">
    <property type="protein sequence ID" value="CAG9086953.1"/>
    <property type="molecule type" value="Genomic_DNA"/>
</dbReference>
<name>A0A1I7RN39_BURXY</name>
<dbReference type="Proteomes" id="UP000095284">
    <property type="component" value="Unplaced"/>
</dbReference>
<evidence type="ECO:0000313" key="2">
    <source>
        <dbReference type="EMBL" id="CAG9086953.1"/>
    </source>
</evidence>
<evidence type="ECO:0000313" key="4">
    <source>
        <dbReference type="Proteomes" id="UP000659654"/>
    </source>
</evidence>
<dbReference type="AlphaFoldDB" id="A0A1I7RN39"/>
<proteinExistence type="predicted"/>
<evidence type="ECO:0000313" key="1">
    <source>
        <dbReference type="EMBL" id="CAD5210759.1"/>
    </source>
</evidence>
<keyword evidence="4" id="KW-1185">Reference proteome</keyword>
<sequence length="78" mass="9159">MLNTMSQFSGRRMKLDPEDQNFHCTSNIISSHLHQLRFNPLLLLQLLIKDRPIVNNKGPLQQVNLKFGHHHSLSIMEW</sequence>
<reference evidence="5" key="1">
    <citation type="submission" date="2016-11" db="UniProtKB">
        <authorList>
            <consortium name="WormBaseParasite"/>
        </authorList>
    </citation>
    <scope>IDENTIFICATION</scope>
</reference>
<dbReference type="EMBL" id="CAJFDI010000001">
    <property type="protein sequence ID" value="CAD5210759.1"/>
    <property type="molecule type" value="Genomic_DNA"/>
</dbReference>